<dbReference type="AlphaFoldDB" id="E8LHP1"/>
<dbReference type="EMBL" id="AEVO01000008">
    <property type="protein sequence ID" value="EFY07930.1"/>
    <property type="molecule type" value="Genomic_DNA"/>
</dbReference>
<evidence type="ECO:0000313" key="1">
    <source>
        <dbReference type="EMBL" id="EFY07930.1"/>
    </source>
</evidence>
<accession>E8LHP1</accession>
<dbReference type="Proteomes" id="UP000018458">
    <property type="component" value="Unassembled WGS sequence"/>
</dbReference>
<gene>
    <name evidence="1" type="ORF">HMPREF9444_00196</name>
</gene>
<dbReference type="HOGENOM" id="CLU_3158577_0_0_6"/>
<protein>
    <submittedName>
        <fullName evidence="1">Uncharacterized protein</fullName>
    </submittedName>
</protein>
<sequence length="48" mass="5518">MILFMAPLFLMDCVNFLKIFSSLLNIFSVVADGLLKYTDREIFLLLST</sequence>
<keyword evidence="2" id="KW-1185">Reference proteome</keyword>
<evidence type="ECO:0000313" key="2">
    <source>
        <dbReference type="Proteomes" id="UP000018458"/>
    </source>
</evidence>
<comment type="caution">
    <text evidence="1">The sequence shown here is derived from an EMBL/GenBank/DDBJ whole genome shotgun (WGS) entry which is preliminary data.</text>
</comment>
<organism evidence="1 2">
    <name type="scientific">Succinatimonas hippei (strain DSM 22608 / JCM 16073 / KCTC 15190 / YIT 12066)</name>
    <dbReference type="NCBI Taxonomy" id="762983"/>
    <lineage>
        <taxon>Bacteria</taxon>
        <taxon>Pseudomonadati</taxon>
        <taxon>Pseudomonadota</taxon>
        <taxon>Gammaproteobacteria</taxon>
        <taxon>Aeromonadales</taxon>
        <taxon>Succinivibrionaceae</taxon>
        <taxon>Succinatimonas</taxon>
    </lineage>
</organism>
<name>E8LHP1_SUCHY</name>
<dbReference type="STRING" id="762983.HMPREF9444_00196"/>
<reference evidence="1 2" key="1">
    <citation type="submission" date="2011-01" db="EMBL/GenBank/DDBJ databases">
        <authorList>
            <person name="Weinstock G."/>
            <person name="Sodergren E."/>
            <person name="Clifton S."/>
            <person name="Fulton L."/>
            <person name="Fulton B."/>
            <person name="Courtney L."/>
            <person name="Fronick C."/>
            <person name="Harrison M."/>
            <person name="Strong C."/>
            <person name="Farmer C."/>
            <person name="Delahaunty K."/>
            <person name="Markovic C."/>
            <person name="Hall O."/>
            <person name="Minx P."/>
            <person name="Tomlinson C."/>
            <person name="Mitreva M."/>
            <person name="Hou S."/>
            <person name="Chen J."/>
            <person name="Wollam A."/>
            <person name="Pepin K.H."/>
            <person name="Johnson M."/>
            <person name="Bhonagiri V."/>
            <person name="Zhang X."/>
            <person name="Suruliraj S."/>
            <person name="Warren W."/>
            <person name="Chinwalla A."/>
            <person name="Mardis E.R."/>
            <person name="Wilson R.K."/>
        </authorList>
    </citation>
    <scope>NUCLEOTIDE SEQUENCE [LARGE SCALE GENOMIC DNA]</scope>
    <source>
        <strain evidence="2">DSM 22608 / JCM 16073 / KCTC 15190 / YIT 12066</strain>
    </source>
</reference>
<proteinExistence type="predicted"/>